<evidence type="ECO:0000313" key="3">
    <source>
        <dbReference type="Proteomes" id="UP000799428"/>
    </source>
</evidence>
<feature type="compositionally biased region" description="Polar residues" evidence="1">
    <location>
        <begin position="54"/>
        <end position="75"/>
    </location>
</feature>
<accession>A0A6G1KMK6</accession>
<dbReference type="Proteomes" id="UP000799428">
    <property type="component" value="Unassembled WGS sequence"/>
</dbReference>
<protein>
    <submittedName>
        <fullName evidence="2">Uncharacterized protein</fullName>
    </submittedName>
</protein>
<organism evidence="2 3">
    <name type="scientific">Pleomassaria siparia CBS 279.74</name>
    <dbReference type="NCBI Taxonomy" id="1314801"/>
    <lineage>
        <taxon>Eukaryota</taxon>
        <taxon>Fungi</taxon>
        <taxon>Dikarya</taxon>
        <taxon>Ascomycota</taxon>
        <taxon>Pezizomycotina</taxon>
        <taxon>Dothideomycetes</taxon>
        <taxon>Pleosporomycetidae</taxon>
        <taxon>Pleosporales</taxon>
        <taxon>Pleomassariaceae</taxon>
        <taxon>Pleomassaria</taxon>
    </lineage>
</organism>
<evidence type="ECO:0000256" key="1">
    <source>
        <dbReference type="SAM" id="MobiDB-lite"/>
    </source>
</evidence>
<proteinExistence type="predicted"/>
<name>A0A6G1KMK6_9PLEO</name>
<sequence length="408" mass="46497">MPNPSQSTDFLDVNSPTYPESLHRSRSGGYADHLAEKEIWERRSRERDMKRYHTTSQSRLSPTSSTASPLYQPRSSFDRLYVPTFDDGHRRVRSHDQIVEKRADDEERGYRVREERPRPSELPVRRRSKSKSKRSESHSHKTRPSRPSIKVQIHQDDAPRPRSMSSSGRGRSATTSRRGQDASPPSPSSQPQLLVLSATLQNRFSEIGEICQPNLHIEAADPRDLTFAKIVEEVEGFAFQFKIWSQIVNLDNMEMIEARKRNIVELAATTMNRMLKSVEELGDVCARAAPRDLKMTEGTGSDDEELYESSEEDGLEGGVENVMESLGFVIRYHLNSINLQMQILSRLTRSLQEATPNAKAEVIALSDLVVEVDRFFGSTETLEKFSIDRRLSGRDALDEARYAFGRIR</sequence>
<evidence type="ECO:0000313" key="2">
    <source>
        <dbReference type="EMBL" id="KAF2714126.1"/>
    </source>
</evidence>
<reference evidence="2" key="1">
    <citation type="journal article" date="2020" name="Stud. Mycol.">
        <title>101 Dothideomycetes genomes: a test case for predicting lifestyles and emergence of pathogens.</title>
        <authorList>
            <person name="Haridas S."/>
            <person name="Albert R."/>
            <person name="Binder M."/>
            <person name="Bloem J."/>
            <person name="Labutti K."/>
            <person name="Salamov A."/>
            <person name="Andreopoulos B."/>
            <person name="Baker S."/>
            <person name="Barry K."/>
            <person name="Bills G."/>
            <person name="Bluhm B."/>
            <person name="Cannon C."/>
            <person name="Castanera R."/>
            <person name="Culley D."/>
            <person name="Daum C."/>
            <person name="Ezra D."/>
            <person name="Gonzalez J."/>
            <person name="Henrissat B."/>
            <person name="Kuo A."/>
            <person name="Liang C."/>
            <person name="Lipzen A."/>
            <person name="Lutzoni F."/>
            <person name="Magnuson J."/>
            <person name="Mondo S."/>
            <person name="Nolan M."/>
            <person name="Ohm R."/>
            <person name="Pangilinan J."/>
            <person name="Park H.-J."/>
            <person name="Ramirez L."/>
            <person name="Alfaro M."/>
            <person name="Sun H."/>
            <person name="Tritt A."/>
            <person name="Yoshinaga Y."/>
            <person name="Zwiers L.-H."/>
            <person name="Turgeon B."/>
            <person name="Goodwin S."/>
            <person name="Spatafora J."/>
            <person name="Crous P."/>
            <person name="Grigoriev I."/>
        </authorList>
    </citation>
    <scope>NUCLEOTIDE SEQUENCE</scope>
    <source>
        <strain evidence="2">CBS 279.74</strain>
    </source>
</reference>
<keyword evidence="3" id="KW-1185">Reference proteome</keyword>
<feature type="compositionally biased region" description="Polar residues" evidence="1">
    <location>
        <begin position="1"/>
        <end position="18"/>
    </location>
</feature>
<feature type="compositionally biased region" description="Basic and acidic residues" evidence="1">
    <location>
        <begin position="33"/>
        <end position="51"/>
    </location>
</feature>
<feature type="region of interest" description="Disordered" evidence="1">
    <location>
        <begin position="1"/>
        <end position="192"/>
    </location>
</feature>
<dbReference type="AlphaFoldDB" id="A0A6G1KMK6"/>
<gene>
    <name evidence="2" type="ORF">K504DRAFT_399912</name>
</gene>
<feature type="compositionally biased region" description="Low complexity" evidence="1">
    <location>
        <begin position="161"/>
        <end position="177"/>
    </location>
</feature>
<dbReference type="OrthoDB" id="3731753at2759"/>
<dbReference type="EMBL" id="MU005765">
    <property type="protein sequence ID" value="KAF2714126.1"/>
    <property type="molecule type" value="Genomic_DNA"/>
</dbReference>
<feature type="region of interest" description="Disordered" evidence="1">
    <location>
        <begin position="293"/>
        <end position="315"/>
    </location>
</feature>
<feature type="compositionally biased region" description="Basic and acidic residues" evidence="1">
    <location>
        <begin position="86"/>
        <end position="119"/>
    </location>
</feature>
<feature type="compositionally biased region" description="Acidic residues" evidence="1">
    <location>
        <begin position="300"/>
        <end position="315"/>
    </location>
</feature>